<dbReference type="PANTHER" id="PTHR22683">
    <property type="entry name" value="SPORULATION PROTEIN RELATED"/>
    <property type="match status" value="1"/>
</dbReference>
<dbReference type="EMBL" id="JABBJH010000005">
    <property type="protein sequence ID" value="NMK38744.1"/>
    <property type="molecule type" value="Genomic_DNA"/>
</dbReference>
<dbReference type="GO" id="GO:0005524">
    <property type="term" value="F:ATP binding"/>
    <property type="evidence" value="ECO:0007669"/>
    <property type="project" value="UniProtKB-UniRule"/>
</dbReference>
<keyword evidence="1 3" id="KW-0547">Nucleotide-binding</keyword>
<dbReference type="InterPro" id="IPR027417">
    <property type="entry name" value="P-loop_NTPase"/>
</dbReference>
<proteinExistence type="predicted"/>
<evidence type="ECO:0000313" key="5">
    <source>
        <dbReference type="EMBL" id="NMK38744.1"/>
    </source>
</evidence>
<dbReference type="PROSITE" id="PS50901">
    <property type="entry name" value="FTSK"/>
    <property type="match status" value="1"/>
</dbReference>
<evidence type="ECO:0000256" key="2">
    <source>
        <dbReference type="ARBA" id="ARBA00022840"/>
    </source>
</evidence>
<evidence type="ECO:0000256" key="1">
    <source>
        <dbReference type="ARBA" id="ARBA00022741"/>
    </source>
</evidence>
<evidence type="ECO:0000256" key="3">
    <source>
        <dbReference type="PROSITE-ProRule" id="PRU00289"/>
    </source>
</evidence>
<dbReference type="Pfam" id="PF01580">
    <property type="entry name" value="FtsK_SpoIIIE"/>
    <property type="match status" value="1"/>
</dbReference>
<sequence length="882" mass="100924">MRLDNILHEIDCAIDQYLWQNETLNKDIGYENGHLKDSRKYDEYEHRKEHIFTEYDASCHNLRRKLAEAVRVYRGPRNNPTYMPEAICVGTGNILYEGLNEKIPLLQRFPFSKAGFVPDIEEEILTYRMYCLLRSLPKGKCTFYIYDPAKYGRNVGPLAELWSCPEVFPSGKAYVRGELASLLKEVQGKVARINQYDLPSKGCEDWWEYNKKIEENKENSKKLLPYCVVVLFGLPQGADQNSIEEIRNLINVGPASGVYFMFSTNSQENDENHPSNTVAKSIEILKEKSENLDTLSILQQGDLRHLKLKQDNSLFERVLQGKKIRDYVSNYKKELETWRKYVVSLKEMLQDSNLFSGSAVNGVDIPLGTKENGELGTLHIGNEPVHVLIGGATGSGKSNLIHDIILNACWKYSPVELQFYLLDYKEGVEFNKYAMDGCILPQAALVANYADVGYGLTVLDHLTQIYRNRVDKFKKVGKTNYADFRKAYPDEYMPRIILIIDEFQRLYLETANSDKLKALMMNLSKLGRNAGIHMLFATQSLKSLSDFNEIKSQFIGRLVCKCSIEDSNSFLSYNNAAAAEIKIPQVVFNTQNGIPDYNEILSVPEVKDSYFAKIIRKLKSACSSRGIKVAEGKVFDGEKQPSFPGNGFAVNDKFYLGTQTDYDENKFTFSLEKGNTENVLVLGKNTTSLLKNFMQSALEIKKIDHVIYIGDPNALPGISFTDKFCNFDSFQDFSLMYPKEKPSDGAQDQPSLKDLEEERYLIIVNRESFPTFSRTQRTEGQDWKSWLDAFVNTLQKDSHLIVFYDSASSWQKIWREVGDGRNMFHHVIGYNIPPQDWNTLSQISDNVTRALVKQKRSEKRAIYAYEDQLIMFKPFKDSDGSE</sequence>
<dbReference type="GO" id="GO:0003677">
    <property type="term" value="F:DNA binding"/>
    <property type="evidence" value="ECO:0007669"/>
    <property type="project" value="InterPro"/>
</dbReference>
<dbReference type="SUPFAM" id="SSF52540">
    <property type="entry name" value="P-loop containing nucleoside triphosphate hydrolases"/>
    <property type="match status" value="1"/>
</dbReference>
<organism evidence="5 6">
    <name type="scientific">Megasphaera elsdenii</name>
    <dbReference type="NCBI Taxonomy" id="907"/>
    <lineage>
        <taxon>Bacteria</taxon>
        <taxon>Bacillati</taxon>
        <taxon>Bacillota</taxon>
        <taxon>Negativicutes</taxon>
        <taxon>Veillonellales</taxon>
        <taxon>Veillonellaceae</taxon>
        <taxon>Megasphaera</taxon>
    </lineage>
</organism>
<evidence type="ECO:0000259" key="4">
    <source>
        <dbReference type="PROSITE" id="PS50901"/>
    </source>
</evidence>
<dbReference type="PANTHER" id="PTHR22683:SF41">
    <property type="entry name" value="DNA TRANSLOCASE FTSK"/>
    <property type="match status" value="1"/>
</dbReference>
<gene>
    <name evidence="5" type="ORF">HG933_05040</name>
</gene>
<name>A0A848ETE4_MEGEL</name>
<dbReference type="Proteomes" id="UP000536773">
    <property type="component" value="Unassembled WGS sequence"/>
</dbReference>
<protein>
    <recommendedName>
        <fullName evidence="4">FtsK domain-containing protein</fullName>
    </recommendedName>
</protein>
<reference evidence="5 6" key="1">
    <citation type="submission" date="2020-04" db="EMBL/GenBank/DDBJ databases">
        <authorList>
            <person name="Hitch T.C.A."/>
            <person name="Wylensek D."/>
            <person name="Clavel T."/>
        </authorList>
    </citation>
    <scope>NUCLEOTIDE SEQUENCE [LARGE SCALE GENOMIC DNA]</scope>
    <source>
        <strain evidence="5 6">WCA-386-APC-2A</strain>
    </source>
</reference>
<feature type="domain" description="FtsK" evidence="4">
    <location>
        <begin position="373"/>
        <end position="569"/>
    </location>
</feature>
<accession>A0A848ETE4</accession>
<keyword evidence="2 3" id="KW-0067">ATP-binding</keyword>
<comment type="caution">
    <text evidence="5">The sequence shown here is derived from an EMBL/GenBank/DDBJ whole genome shotgun (WGS) entry which is preliminary data.</text>
</comment>
<feature type="binding site" evidence="3">
    <location>
        <begin position="391"/>
        <end position="398"/>
    </location>
    <ligand>
        <name>ATP</name>
        <dbReference type="ChEBI" id="CHEBI:30616"/>
    </ligand>
</feature>
<dbReference type="Gene3D" id="3.40.50.300">
    <property type="entry name" value="P-loop containing nucleotide triphosphate hydrolases"/>
    <property type="match status" value="1"/>
</dbReference>
<dbReference type="AlphaFoldDB" id="A0A848ETE4"/>
<dbReference type="InterPro" id="IPR050206">
    <property type="entry name" value="FtsK/SpoIIIE/SftA"/>
</dbReference>
<dbReference type="GO" id="GO:0016020">
    <property type="term" value="C:membrane"/>
    <property type="evidence" value="ECO:0007669"/>
    <property type="project" value="UniProtKB-SubCell"/>
</dbReference>
<dbReference type="InterPro" id="IPR002543">
    <property type="entry name" value="FtsK_dom"/>
</dbReference>
<evidence type="ECO:0000313" key="6">
    <source>
        <dbReference type="Proteomes" id="UP000536773"/>
    </source>
</evidence>